<evidence type="ECO:0000256" key="3">
    <source>
        <dbReference type="ARBA" id="ARBA00048267"/>
    </source>
</evidence>
<evidence type="ECO:0000256" key="6">
    <source>
        <dbReference type="PROSITE-ProRule" id="PRU00169"/>
    </source>
</evidence>
<keyword evidence="2 4" id="KW-0378">Hydrolase</keyword>
<dbReference type="GO" id="GO:0008984">
    <property type="term" value="F:protein-glutamate methylesterase activity"/>
    <property type="evidence" value="ECO:0007669"/>
    <property type="project" value="UniProtKB-UniRule"/>
</dbReference>
<dbReference type="PROSITE" id="PS50122">
    <property type="entry name" value="CHEB"/>
    <property type="match status" value="1"/>
</dbReference>
<dbReference type="Pfam" id="PF01339">
    <property type="entry name" value="CheB_methylest"/>
    <property type="match status" value="1"/>
</dbReference>
<keyword evidence="4 6" id="KW-0597">Phosphoprotein</keyword>
<dbReference type="PANTHER" id="PTHR42872:SF3">
    <property type="entry name" value="PROTEIN-GLUTAMATE METHYLESTERASE_PROTEIN-GLUTAMINE GLUTAMINASE 1"/>
    <property type="match status" value="1"/>
</dbReference>
<feature type="compositionally biased region" description="Pro residues" evidence="7">
    <location>
        <begin position="167"/>
        <end position="184"/>
    </location>
</feature>
<keyword evidence="1 4" id="KW-0145">Chemotaxis</keyword>
<dbReference type="InterPro" id="IPR000673">
    <property type="entry name" value="Sig_transdc_resp-reg_Me-estase"/>
</dbReference>
<keyword evidence="11" id="KW-1185">Reference proteome</keyword>
<dbReference type="Proteomes" id="UP000577362">
    <property type="component" value="Unassembled WGS sequence"/>
</dbReference>
<comment type="catalytic activity">
    <reaction evidence="3 4">
        <text>[protein]-L-glutamate 5-O-methyl ester + H2O = L-glutamyl-[protein] + methanol + H(+)</text>
        <dbReference type="Rhea" id="RHEA:23236"/>
        <dbReference type="Rhea" id="RHEA-COMP:10208"/>
        <dbReference type="Rhea" id="RHEA-COMP:10311"/>
        <dbReference type="ChEBI" id="CHEBI:15377"/>
        <dbReference type="ChEBI" id="CHEBI:15378"/>
        <dbReference type="ChEBI" id="CHEBI:17790"/>
        <dbReference type="ChEBI" id="CHEBI:29973"/>
        <dbReference type="ChEBI" id="CHEBI:82795"/>
        <dbReference type="EC" id="3.1.1.61"/>
    </reaction>
</comment>
<dbReference type="EC" id="3.5.1.44" evidence="4"/>
<dbReference type="CDD" id="cd17541">
    <property type="entry name" value="REC_CheB-like"/>
    <property type="match status" value="1"/>
</dbReference>
<comment type="similarity">
    <text evidence="4">Belongs to the CheB family.</text>
</comment>
<dbReference type="GO" id="GO:0005737">
    <property type="term" value="C:cytoplasm"/>
    <property type="evidence" value="ECO:0007669"/>
    <property type="project" value="UniProtKB-SubCell"/>
</dbReference>
<dbReference type="PIRSF" id="PIRSF000876">
    <property type="entry name" value="RR_chemtxs_CheB"/>
    <property type="match status" value="1"/>
</dbReference>
<gene>
    <name evidence="4" type="primary">cheB</name>
    <name evidence="10" type="ORF">GGR16_004823</name>
</gene>
<feature type="active site" evidence="4 5">
    <location>
        <position position="330"/>
    </location>
</feature>
<comment type="function">
    <text evidence="4">Involved in chemotaxis. Part of a chemotaxis signal transduction system that modulates chemotaxis in response to various stimuli. Catalyzes the demethylation of specific methylglutamate residues introduced into the chemoreceptors (methyl-accepting chemotaxis proteins or MCP) by CheR. Also mediates the irreversible deamidation of specific glutamine residues to glutamic acid.</text>
</comment>
<keyword evidence="4" id="KW-0963">Cytoplasm</keyword>
<evidence type="ECO:0000256" key="4">
    <source>
        <dbReference type="HAMAP-Rule" id="MF_00099"/>
    </source>
</evidence>
<dbReference type="GO" id="GO:0000156">
    <property type="term" value="F:phosphorelay response regulator activity"/>
    <property type="evidence" value="ECO:0007669"/>
    <property type="project" value="InterPro"/>
</dbReference>
<evidence type="ECO:0000313" key="11">
    <source>
        <dbReference type="Proteomes" id="UP000577362"/>
    </source>
</evidence>
<dbReference type="SUPFAM" id="SSF52172">
    <property type="entry name" value="CheY-like"/>
    <property type="match status" value="1"/>
</dbReference>
<dbReference type="RefSeq" id="WP_183318607.1">
    <property type="nucleotide sequence ID" value="NZ_JACIEN010000008.1"/>
</dbReference>
<evidence type="ECO:0000256" key="7">
    <source>
        <dbReference type="SAM" id="MobiDB-lite"/>
    </source>
</evidence>
<dbReference type="EMBL" id="JACIEN010000008">
    <property type="protein sequence ID" value="MBB4019768.1"/>
    <property type="molecule type" value="Genomic_DNA"/>
</dbReference>
<evidence type="ECO:0000259" key="8">
    <source>
        <dbReference type="PROSITE" id="PS50110"/>
    </source>
</evidence>
<organism evidence="10 11">
    <name type="scientific">Chelatococcus caeni</name>
    <dbReference type="NCBI Taxonomy" id="1348468"/>
    <lineage>
        <taxon>Bacteria</taxon>
        <taxon>Pseudomonadati</taxon>
        <taxon>Pseudomonadota</taxon>
        <taxon>Alphaproteobacteria</taxon>
        <taxon>Hyphomicrobiales</taxon>
        <taxon>Chelatococcaceae</taxon>
        <taxon>Chelatococcus</taxon>
    </lineage>
</organism>
<dbReference type="InterPro" id="IPR035909">
    <property type="entry name" value="CheB_C"/>
</dbReference>
<dbReference type="InterPro" id="IPR011006">
    <property type="entry name" value="CheY-like_superfamily"/>
</dbReference>
<dbReference type="CDD" id="cd16432">
    <property type="entry name" value="CheB_Rec"/>
    <property type="match status" value="1"/>
</dbReference>
<evidence type="ECO:0000256" key="2">
    <source>
        <dbReference type="ARBA" id="ARBA00022801"/>
    </source>
</evidence>
<proteinExistence type="inferred from homology"/>
<feature type="region of interest" description="Disordered" evidence="7">
    <location>
        <begin position="166"/>
        <end position="186"/>
    </location>
</feature>
<comment type="caution">
    <text evidence="10">The sequence shown here is derived from an EMBL/GenBank/DDBJ whole genome shotgun (WGS) entry which is preliminary data.</text>
</comment>
<dbReference type="InterPro" id="IPR001789">
    <property type="entry name" value="Sig_transdc_resp-reg_receiver"/>
</dbReference>
<feature type="modified residue" description="4-aspartylphosphate" evidence="4 6">
    <location>
        <position position="66"/>
    </location>
</feature>
<dbReference type="InterPro" id="IPR008248">
    <property type="entry name" value="CheB-like"/>
</dbReference>
<protein>
    <recommendedName>
        <fullName evidence="4">Protein-glutamate methylesterase/protein-glutamine glutaminase</fullName>
        <ecNumber evidence="4">3.1.1.61</ecNumber>
        <ecNumber evidence="4">3.5.1.44</ecNumber>
    </recommendedName>
</protein>
<feature type="active site" evidence="4 5">
    <location>
        <position position="234"/>
    </location>
</feature>
<evidence type="ECO:0000259" key="9">
    <source>
        <dbReference type="PROSITE" id="PS50122"/>
    </source>
</evidence>
<dbReference type="PROSITE" id="PS50110">
    <property type="entry name" value="RESPONSE_REGULATORY"/>
    <property type="match status" value="1"/>
</dbReference>
<comment type="subcellular location">
    <subcellularLocation>
        <location evidence="4">Cytoplasm</location>
    </subcellularLocation>
</comment>
<feature type="domain" description="Response regulatory" evidence="8">
    <location>
        <begin position="15"/>
        <end position="133"/>
    </location>
</feature>
<dbReference type="EC" id="3.1.1.61" evidence="4"/>
<dbReference type="SUPFAM" id="SSF52738">
    <property type="entry name" value="Methylesterase CheB, C-terminal domain"/>
    <property type="match status" value="1"/>
</dbReference>
<dbReference type="Gene3D" id="3.40.50.2300">
    <property type="match status" value="1"/>
</dbReference>
<name>A0A840C854_9HYPH</name>
<dbReference type="GO" id="GO:0050568">
    <property type="term" value="F:protein-glutamine glutaminase activity"/>
    <property type="evidence" value="ECO:0007669"/>
    <property type="project" value="UniProtKB-UniRule"/>
</dbReference>
<dbReference type="Gene3D" id="3.40.50.180">
    <property type="entry name" value="Methylesterase CheB, C-terminal domain"/>
    <property type="match status" value="1"/>
</dbReference>
<accession>A0A840C854</accession>
<reference evidence="10 11" key="1">
    <citation type="submission" date="2020-08" db="EMBL/GenBank/DDBJ databases">
        <title>Genomic Encyclopedia of Type Strains, Phase IV (KMG-IV): sequencing the most valuable type-strain genomes for metagenomic binning, comparative biology and taxonomic classification.</title>
        <authorList>
            <person name="Goeker M."/>
        </authorList>
    </citation>
    <scope>NUCLEOTIDE SEQUENCE [LARGE SCALE GENOMIC DNA]</scope>
    <source>
        <strain evidence="10 11">DSM 103737</strain>
    </source>
</reference>
<comment type="catalytic activity">
    <reaction evidence="4">
        <text>L-glutaminyl-[protein] + H2O = L-glutamyl-[protein] + NH4(+)</text>
        <dbReference type="Rhea" id="RHEA:16441"/>
        <dbReference type="Rhea" id="RHEA-COMP:10207"/>
        <dbReference type="Rhea" id="RHEA-COMP:10208"/>
        <dbReference type="ChEBI" id="CHEBI:15377"/>
        <dbReference type="ChEBI" id="CHEBI:28938"/>
        <dbReference type="ChEBI" id="CHEBI:29973"/>
        <dbReference type="ChEBI" id="CHEBI:30011"/>
        <dbReference type="EC" id="3.5.1.44"/>
    </reaction>
</comment>
<dbReference type="AlphaFoldDB" id="A0A840C854"/>
<comment type="PTM">
    <text evidence="4">Phosphorylated by CheA. Phosphorylation of the N-terminal regulatory domain activates the methylesterase activity.</text>
</comment>
<feature type="domain" description="CheB-type methylesterase" evidence="9">
    <location>
        <begin position="192"/>
        <end position="388"/>
    </location>
</feature>
<comment type="domain">
    <text evidence="4">Contains a C-terminal catalytic domain, and an N-terminal region which modulates catalytic activity.</text>
</comment>
<evidence type="ECO:0000256" key="5">
    <source>
        <dbReference type="PROSITE-ProRule" id="PRU00050"/>
    </source>
</evidence>
<feature type="active site" evidence="4 5">
    <location>
        <position position="206"/>
    </location>
</feature>
<evidence type="ECO:0000313" key="10">
    <source>
        <dbReference type="EMBL" id="MBB4019768.1"/>
    </source>
</evidence>
<dbReference type="NCBIfam" id="NF001965">
    <property type="entry name" value="PRK00742.1"/>
    <property type="match status" value="1"/>
</dbReference>
<dbReference type="SMART" id="SM00448">
    <property type="entry name" value="REC"/>
    <property type="match status" value="1"/>
</dbReference>
<dbReference type="GO" id="GO:0006935">
    <property type="term" value="P:chemotaxis"/>
    <property type="evidence" value="ECO:0007669"/>
    <property type="project" value="UniProtKB-UniRule"/>
</dbReference>
<evidence type="ECO:0000256" key="1">
    <source>
        <dbReference type="ARBA" id="ARBA00022500"/>
    </source>
</evidence>
<sequence>MTGVTGAATAGDQIRVMIVDDSAIVRGLVSRWLEEEQDFVVVATHRHGRLAAQDMTQSRPDVVILDIEMPEMDGLTALPLLLKAKPDTVVLVASTLSQRGAETSLRALALGAADYVPKPDPTGRLATSADFRRELVEKVRHLGQRLRTRSAAGLRLPLGAPAVKPATPAPAPAAPAFQPRPQPPRGTEKLRAYTGIPARVLCIGSSTGGPQALMQFLQGAGQALARLPVLIVQHMPPTFTTILAQHLGRTANREAAEGVDGEPLAAGRIYVAPGGRHMLVEKVGEKPVIRLSDAPPVHFCRPAVDPMFESVARVFGSAALGVILTGMGSDGAKGALAIADAGGNVIAQNEATSVVWGMPGAAIAAGACAGVLPIEDIGPRVSQLIVGGRA</sequence>
<dbReference type="PANTHER" id="PTHR42872">
    <property type="entry name" value="PROTEIN-GLUTAMATE METHYLESTERASE/PROTEIN-GLUTAMINE GLUTAMINASE"/>
    <property type="match status" value="1"/>
</dbReference>
<dbReference type="Pfam" id="PF00072">
    <property type="entry name" value="Response_reg"/>
    <property type="match status" value="1"/>
</dbReference>
<dbReference type="HAMAP" id="MF_00099">
    <property type="entry name" value="CheB_chemtxs"/>
    <property type="match status" value="1"/>
</dbReference>